<dbReference type="InterPro" id="IPR002137">
    <property type="entry name" value="Beta-lactam_class-D_AS"/>
</dbReference>
<feature type="domain" description="Penicillin-binding protein transpeptidase" evidence="6">
    <location>
        <begin position="54"/>
        <end position="261"/>
    </location>
</feature>
<dbReference type="EMBL" id="VSSQ01000117">
    <property type="protein sequence ID" value="MPL78516.1"/>
    <property type="molecule type" value="Genomic_DNA"/>
</dbReference>
<dbReference type="Pfam" id="PF00905">
    <property type="entry name" value="Transpeptidase"/>
    <property type="match status" value="1"/>
</dbReference>
<evidence type="ECO:0000259" key="6">
    <source>
        <dbReference type="Pfam" id="PF00905"/>
    </source>
</evidence>
<organism evidence="7">
    <name type="scientific">bioreactor metagenome</name>
    <dbReference type="NCBI Taxonomy" id="1076179"/>
    <lineage>
        <taxon>unclassified sequences</taxon>
        <taxon>metagenomes</taxon>
        <taxon>ecological metagenomes</taxon>
    </lineage>
</organism>
<keyword evidence="4 7" id="KW-0378">Hydrolase</keyword>
<comment type="caution">
    <text evidence="7">The sequence shown here is derived from an EMBL/GenBank/DDBJ whole genome shotgun (WGS) entry which is preliminary data.</text>
</comment>
<comment type="similarity">
    <text evidence="1">Belongs to the class-D beta-lactamase family.</text>
</comment>
<gene>
    <name evidence="7" type="primary">bla_2</name>
    <name evidence="7" type="ORF">SDC9_24385</name>
</gene>
<evidence type="ECO:0000256" key="3">
    <source>
        <dbReference type="ARBA" id="ARBA00022729"/>
    </source>
</evidence>
<accession>A0A644UHN7</accession>
<dbReference type="AlphaFoldDB" id="A0A644UHN7"/>
<dbReference type="GO" id="GO:0008658">
    <property type="term" value="F:penicillin binding"/>
    <property type="evidence" value="ECO:0007669"/>
    <property type="project" value="InterPro"/>
</dbReference>
<dbReference type="PROSITE" id="PS00337">
    <property type="entry name" value="BETA_LACTAMASE_D"/>
    <property type="match status" value="1"/>
</dbReference>
<evidence type="ECO:0000256" key="2">
    <source>
        <dbReference type="ARBA" id="ARBA00012865"/>
    </source>
</evidence>
<evidence type="ECO:0000256" key="4">
    <source>
        <dbReference type="ARBA" id="ARBA00022801"/>
    </source>
</evidence>
<keyword evidence="3" id="KW-0732">Signal</keyword>
<evidence type="ECO:0000256" key="1">
    <source>
        <dbReference type="ARBA" id="ARBA00007898"/>
    </source>
</evidence>
<sequence>MKPGFIYTIILLIKLLTGVAIKAQEAPAPDPSLWDTILSKHQVEGTFVLYSTARDEYYTWNKERAETRYLPASTFKIPNTLIGLQTGAIKRADEVFDWNGTDYGYDAWNRDLSIREAFRLSAVWVYQEVARRVGRVAMDSLLQLCRYGNMKTGPHIDRFWLEGDVAISAYEQIEFLHKLWNRQLPFDVNYQQMVKEIMLAETSGNSRLHAKTGWAARIQKQVGWYVGFVETPGDTWIFALNIDIKKPEDVDARISISRQILNKEGIFPYFK</sequence>
<dbReference type="InterPro" id="IPR001460">
    <property type="entry name" value="PCN-bd_Tpept"/>
</dbReference>
<evidence type="ECO:0000313" key="7">
    <source>
        <dbReference type="EMBL" id="MPL78516.1"/>
    </source>
</evidence>
<evidence type="ECO:0000256" key="5">
    <source>
        <dbReference type="ARBA" id="ARBA00023251"/>
    </source>
</evidence>
<dbReference type="SUPFAM" id="SSF56601">
    <property type="entry name" value="beta-lactamase/transpeptidase-like"/>
    <property type="match status" value="1"/>
</dbReference>
<dbReference type="NCBIfam" id="NF012161">
    <property type="entry name" value="bla_class_D_main"/>
    <property type="match status" value="1"/>
</dbReference>
<dbReference type="Gene3D" id="3.40.710.10">
    <property type="entry name" value="DD-peptidase/beta-lactamase superfamily"/>
    <property type="match status" value="1"/>
</dbReference>
<dbReference type="GO" id="GO:0046677">
    <property type="term" value="P:response to antibiotic"/>
    <property type="evidence" value="ECO:0007669"/>
    <property type="project" value="UniProtKB-KW"/>
</dbReference>
<proteinExistence type="inferred from homology"/>
<dbReference type="GO" id="GO:0008800">
    <property type="term" value="F:beta-lactamase activity"/>
    <property type="evidence" value="ECO:0007669"/>
    <property type="project" value="UniProtKB-EC"/>
</dbReference>
<dbReference type="EC" id="3.5.2.6" evidence="2"/>
<keyword evidence="5" id="KW-0046">Antibiotic resistance</keyword>
<protein>
    <recommendedName>
        <fullName evidence="2">beta-lactamase</fullName>
        <ecNumber evidence="2">3.5.2.6</ecNumber>
    </recommendedName>
</protein>
<dbReference type="InterPro" id="IPR012338">
    <property type="entry name" value="Beta-lactam/transpept-like"/>
</dbReference>
<name>A0A644UHN7_9ZZZZ</name>
<reference evidence="7" key="1">
    <citation type="submission" date="2019-08" db="EMBL/GenBank/DDBJ databases">
        <authorList>
            <person name="Kucharzyk K."/>
            <person name="Murdoch R.W."/>
            <person name="Higgins S."/>
            <person name="Loffler F."/>
        </authorList>
    </citation>
    <scope>NUCLEOTIDE SEQUENCE</scope>
</reference>
<dbReference type="GO" id="GO:0017001">
    <property type="term" value="P:antibiotic catabolic process"/>
    <property type="evidence" value="ECO:0007669"/>
    <property type="project" value="InterPro"/>
</dbReference>